<gene>
    <name evidence="1" type="ORF">HHL10_25590</name>
</gene>
<keyword evidence="2" id="KW-1185">Reference proteome</keyword>
<evidence type="ECO:0000313" key="1">
    <source>
        <dbReference type="EMBL" id="NML18347.1"/>
    </source>
</evidence>
<dbReference type="Proteomes" id="UP000574067">
    <property type="component" value="Unassembled WGS sequence"/>
</dbReference>
<name>A0A848FDR9_9BURK</name>
<comment type="caution">
    <text evidence="1">The sequence shown here is derived from an EMBL/GenBank/DDBJ whole genome shotgun (WGS) entry which is preliminary data.</text>
</comment>
<reference evidence="1 2" key="1">
    <citation type="submission" date="2020-04" db="EMBL/GenBank/DDBJ databases">
        <title>Azohydromonas sp. isolated from soil.</title>
        <authorList>
            <person name="Dahal R.H."/>
        </authorList>
    </citation>
    <scope>NUCLEOTIDE SEQUENCE [LARGE SCALE GENOMIC DNA]</scope>
    <source>
        <strain evidence="1 2">G-1-1-14</strain>
    </source>
</reference>
<dbReference type="AlphaFoldDB" id="A0A848FDR9"/>
<accession>A0A848FDR9</accession>
<evidence type="ECO:0000313" key="2">
    <source>
        <dbReference type="Proteomes" id="UP000574067"/>
    </source>
</evidence>
<dbReference type="PANTHER" id="PTHR35004:SF8">
    <property type="entry name" value="TRANSPOSASE RV3428C-RELATED"/>
    <property type="match status" value="1"/>
</dbReference>
<organism evidence="1 2">
    <name type="scientific">Azohydromonas caseinilytica</name>
    <dbReference type="NCBI Taxonomy" id="2728836"/>
    <lineage>
        <taxon>Bacteria</taxon>
        <taxon>Pseudomonadati</taxon>
        <taxon>Pseudomonadota</taxon>
        <taxon>Betaproteobacteria</taxon>
        <taxon>Burkholderiales</taxon>
        <taxon>Sphaerotilaceae</taxon>
        <taxon>Azohydromonas</taxon>
    </lineage>
</organism>
<sequence>MPLVDALTGEIQRAQVFVAVLGASNFTFACATPRQTAADWVGAIIAALEFINGVPRLLVPDQPRALIANPDAYCHASA</sequence>
<dbReference type="RefSeq" id="WP_169163242.1">
    <property type="nucleotide sequence ID" value="NZ_JABBFW010000030.1"/>
</dbReference>
<dbReference type="EMBL" id="JABBFW010000030">
    <property type="protein sequence ID" value="NML18347.1"/>
    <property type="molecule type" value="Genomic_DNA"/>
</dbReference>
<protein>
    <submittedName>
        <fullName evidence="1">Transposase family protein</fullName>
    </submittedName>
</protein>
<dbReference type="PANTHER" id="PTHR35004">
    <property type="entry name" value="TRANSPOSASE RV3428C-RELATED"/>
    <property type="match status" value="1"/>
</dbReference>
<proteinExistence type="predicted"/>